<dbReference type="AlphaFoldDB" id="A0A0F9SR75"/>
<evidence type="ECO:0000313" key="1">
    <source>
        <dbReference type="EMBL" id="KKN65007.1"/>
    </source>
</evidence>
<name>A0A0F9SR75_9ZZZZ</name>
<accession>A0A0F9SR75</accession>
<reference evidence="1" key="1">
    <citation type="journal article" date="2015" name="Nature">
        <title>Complex archaea that bridge the gap between prokaryotes and eukaryotes.</title>
        <authorList>
            <person name="Spang A."/>
            <person name="Saw J.H."/>
            <person name="Jorgensen S.L."/>
            <person name="Zaremba-Niedzwiedzka K."/>
            <person name="Martijn J."/>
            <person name="Lind A.E."/>
            <person name="van Eijk R."/>
            <person name="Schleper C."/>
            <person name="Guy L."/>
            <person name="Ettema T.J."/>
        </authorList>
    </citation>
    <scope>NUCLEOTIDE SEQUENCE</scope>
</reference>
<sequence length="76" mass="8642">MGKRRTFRPASPYSDVPGLGRDLERVADLFLRPSAFRRTPSSATDKGNPGDWAYDASYIYICVDTDIWKRVAISTW</sequence>
<comment type="caution">
    <text evidence="1">The sequence shown here is derived from an EMBL/GenBank/DDBJ whole genome shotgun (WGS) entry which is preliminary data.</text>
</comment>
<gene>
    <name evidence="1" type="ORF">LCGC14_0485640</name>
</gene>
<proteinExistence type="predicted"/>
<organism evidence="1">
    <name type="scientific">marine sediment metagenome</name>
    <dbReference type="NCBI Taxonomy" id="412755"/>
    <lineage>
        <taxon>unclassified sequences</taxon>
        <taxon>metagenomes</taxon>
        <taxon>ecological metagenomes</taxon>
    </lineage>
</organism>
<protein>
    <submittedName>
        <fullName evidence="1">Uncharacterized protein</fullName>
    </submittedName>
</protein>
<dbReference type="EMBL" id="LAZR01000537">
    <property type="protein sequence ID" value="KKN65007.1"/>
    <property type="molecule type" value="Genomic_DNA"/>
</dbReference>